<evidence type="ECO:0000313" key="1">
    <source>
        <dbReference type="Proteomes" id="UP000038045"/>
    </source>
</evidence>
<proteinExistence type="predicted"/>
<name>A0A0N4ZLG4_PARTI</name>
<protein>
    <submittedName>
        <fullName evidence="2">Transcriptional regulator</fullName>
    </submittedName>
</protein>
<reference evidence="2" key="1">
    <citation type="submission" date="2017-02" db="UniProtKB">
        <authorList>
            <consortium name="WormBaseParasite"/>
        </authorList>
    </citation>
    <scope>IDENTIFICATION</scope>
</reference>
<dbReference type="AlphaFoldDB" id="A0A0N4ZLG4"/>
<sequence>MRFLRFGDMIPPSLTAEGIFHVQLHVRVRRHDDHARDRAVRTRQGRATRADRRCDHAVCLVFIDPDPELHRLCGRPVADVRDRSGGSGRFRRLGVEVASFLAGLGQCASIVDRGQPRHGFHEDETDGFRLLHRAEHDGLRHHDRNCCRRLFGLAGASSRRPGYRIG</sequence>
<dbReference type="Proteomes" id="UP000038045">
    <property type="component" value="Unplaced"/>
</dbReference>
<dbReference type="WBParaSite" id="PTRK_0000914800.1">
    <property type="protein sequence ID" value="PTRK_0000914800.1"/>
    <property type="gene ID" value="PTRK_0000914800"/>
</dbReference>
<organism evidence="1 2">
    <name type="scientific">Parastrongyloides trichosuri</name>
    <name type="common">Possum-specific nematode worm</name>
    <dbReference type="NCBI Taxonomy" id="131310"/>
    <lineage>
        <taxon>Eukaryota</taxon>
        <taxon>Metazoa</taxon>
        <taxon>Ecdysozoa</taxon>
        <taxon>Nematoda</taxon>
        <taxon>Chromadorea</taxon>
        <taxon>Rhabditida</taxon>
        <taxon>Tylenchina</taxon>
        <taxon>Panagrolaimomorpha</taxon>
        <taxon>Strongyloidoidea</taxon>
        <taxon>Strongyloididae</taxon>
        <taxon>Parastrongyloides</taxon>
    </lineage>
</organism>
<keyword evidence="1" id="KW-1185">Reference proteome</keyword>
<evidence type="ECO:0000313" key="2">
    <source>
        <dbReference type="WBParaSite" id="PTRK_0000914800.1"/>
    </source>
</evidence>
<accession>A0A0N4ZLG4</accession>